<evidence type="ECO:0000313" key="2">
    <source>
        <dbReference type="Proteomes" id="UP000288082"/>
    </source>
</evidence>
<comment type="caution">
    <text evidence="1">The sequence shown here is derived from an EMBL/GenBank/DDBJ whole genome shotgun (WGS) entry which is preliminary data.</text>
</comment>
<accession>A0A430R063</accession>
<evidence type="ECO:0000313" key="1">
    <source>
        <dbReference type="EMBL" id="RTH00782.1"/>
    </source>
</evidence>
<dbReference type="AlphaFoldDB" id="A0A430R063"/>
<feature type="non-terminal residue" evidence="1">
    <location>
        <position position="1"/>
    </location>
</feature>
<sequence>LNFFGVKVITNTQGTGEILGSRMLVIRTARLRELAKGGRPEGLPPEVLRELRDNLYVWAMENAAALHALYRERFAGKGERLEEIAAPLRTIAHHLGDEELVARLEEALRRQEGRLEEVPSDTDVLETALKEVIRQGYRTHVALVHVGPVP</sequence>
<name>A0A430R063_THESC</name>
<dbReference type="Proteomes" id="UP000288082">
    <property type="component" value="Unassembled WGS sequence"/>
</dbReference>
<protein>
    <submittedName>
        <fullName evidence="1">Uncharacterized protein</fullName>
    </submittedName>
</protein>
<reference evidence="1 2" key="1">
    <citation type="journal article" date="2019" name="Extremophiles">
        <title>Biogeography of thermophiles and predominance of Thermus scotoductus in domestic water heaters.</title>
        <authorList>
            <person name="Wilpiszeski R.L."/>
            <person name="Zhang Z."/>
            <person name="House C.H."/>
        </authorList>
    </citation>
    <scope>NUCLEOTIDE SEQUENCE [LARGE SCALE GENOMIC DNA]</scope>
    <source>
        <strain evidence="1 2">38_S38</strain>
    </source>
</reference>
<gene>
    <name evidence="1" type="ORF">CSW50_10235</name>
</gene>
<organism evidence="1 2">
    <name type="scientific">Thermus scotoductus</name>
    <dbReference type="NCBI Taxonomy" id="37636"/>
    <lineage>
        <taxon>Bacteria</taxon>
        <taxon>Thermotogati</taxon>
        <taxon>Deinococcota</taxon>
        <taxon>Deinococci</taxon>
        <taxon>Thermales</taxon>
        <taxon>Thermaceae</taxon>
        <taxon>Thermus</taxon>
    </lineage>
</organism>
<feature type="non-terminal residue" evidence="1">
    <location>
        <position position="150"/>
    </location>
</feature>
<proteinExistence type="predicted"/>
<dbReference type="EMBL" id="PELM01000401">
    <property type="protein sequence ID" value="RTH00782.1"/>
    <property type="molecule type" value="Genomic_DNA"/>
</dbReference>